<proteinExistence type="predicted"/>
<dbReference type="RefSeq" id="WP_093141877.1">
    <property type="nucleotide sequence ID" value="NZ_FOXF01000018.1"/>
</dbReference>
<dbReference type="InterPro" id="IPR012547">
    <property type="entry name" value="PDDEXK_9"/>
</dbReference>
<dbReference type="Proteomes" id="UP000243745">
    <property type="component" value="Unassembled WGS sequence"/>
</dbReference>
<evidence type="ECO:0000313" key="2">
    <source>
        <dbReference type="EMBL" id="SFP36541.1"/>
    </source>
</evidence>
<dbReference type="Pfam" id="PF09820">
    <property type="entry name" value="AAA-ATPase_like"/>
    <property type="match status" value="1"/>
</dbReference>
<evidence type="ECO:0000259" key="1">
    <source>
        <dbReference type="Pfam" id="PF09820"/>
    </source>
</evidence>
<dbReference type="SUPFAM" id="SSF52540">
    <property type="entry name" value="P-loop containing nucleoside triphosphate hydrolases"/>
    <property type="match status" value="1"/>
</dbReference>
<name>A0A662ZKD2_9GAMM</name>
<accession>A0A662ZKD2</accession>
<dbReference type="Pfam" id="PF08011">
    <property type="entry name" value="PDDEXK_9"/>
    <property type="match status" value="1"/>
</dbReference>
<reference evidence="2 4" key="1">
    <citation type="submission" date="2016-10" db="EMBL/GenBank/DDBJ databases">
        <authorList>
            <person name="Varghese N."/>
            <person name="Submissions S."/>
        </authorList>
    </citation>
    <scope>NUCLEOTIDE SEQUENCE [LARGE SCALE GENOMIC DNA]</scope>
    <source>
        <strain evidence="2 4">DSM 1361</strain>
    </source>
</reference>
<keyword evidence="4" id="KW-1185">Reference proteome</keyword>
<dbReference type="AlphaFoldDB" id="A0A662ZKD2"/>
<dbReference type="EMBL" id="FOXF01000018">
    <property type="protein sequence ID" value="SFP36541.1"/>
    <property type="molecule type" value="Genomic_DNA"/>
</dbReference>
<protein>
    <submittedName>
        <fullName evidence="2">PD-(D/E)XK nuclease superfamily protein</fullName>
    </submittedName>
</protein>
<organism evidence="2 4">
    <name type="scientific">Ruminobacter amylophilus</name>
    <dbReference type="NCBI Taxonomy" id="867"/>
    <lineage>
        <taxon>Bacteria</taxon>
        <taxon>Pseudomonadati</taxon>
        <taxon>Pseudomonadota</taxon>
        <taxon>Gammaproteobacteria</taxon>
        <taxon>Aeromonadales</taxon>
        <taxon>Succinivibrionaceae</taxon>
        <taxon>Ruminobacter</taxon>
    </lineage>
</organism>
<evidence type="ECO:0000313" key="4">
    <source>
        <dbReference type="Proteomes" id="UP000243745"/>
    </source>
</evidence>
<dbReference type="InterPro" id="IPR018631">
    <property type="entry name" value="AAA-ATPase-like_dom"/>
</dbReference>
<dbReference type="InterPro" id="IPR027417">
    <property type="entry name" value="P-loop_NTPase"/>
</dbReference>
<dbReference type="EMBL" id="FOXF01000042">
    <property type="protein sequence ID" value="SFP60252.1"/>
    <property type="molecule type" value="Genomic_DNA"/>
</dbReference>
<dbReference type="OrthoDB" id="5750613at2"/>
<feature type="domain" description="AAA-ATPase-like" evidence="1">
    <location>
        <begin position="7"/>
        <end position="243"/>
    </location>
</feature>
<dbReference type="PANTHER" id="PTHR34825:SF1">
    <property type="entry name" value="AAA-ATPASE-LIKE DOMAIN-CONTAINING PROTEIN"/>
    <property type="match status" value="1"/>
</dbReference>
<sequence length="590" mass="67940">MLKSIGIGAELFHELIESNSYYVDKTKFIKTIFEENTSKVMLITRPRRFGKTLTMSTFYDFLALDPKNPGDAYRQEKWFAGTEIFDDKEFCAKYMGKFPVIFVSFKTIVHQNFNDAYNQFATLIYKLALQFEYLATSKELSDKQKEQYANLINYEKLADRTDKSFLTGSLQTLSCLLEAHHKIKPVLLIDEYDVPIAKAAHHGYYDEMINLISPFYNDTLKTNSYLGRAVLTGCLRAAKESIFTGLNNLMVCSVLDSGDADISTGIGFTKEETQEVLAYYGLSGYYEEVRSNYDGYHFGTTHMYCPWDVMNFCNDNYRKLSQDRNLIQARNYWINTSGNDVIEEFMGFIEPDDVDKMQNLLDGEFIIAEVRAALCYGDLENHDINDFWTLLLYTGYLTFDLQYRSSNKNEYRLYIPNEEIKDCFKSKIMDFYKNDHVMKNSTGNLIKGLFTGDAGVVEDNLNELLAKYVSIRDFSVNAPKENYYHGFMNGLLANGTSLIEEQKSNFESGNGYIDLIIKSLKNRGVIVILELKQTSDENEDKFLIAEDAVEQIIKKKYADPYIRRNDIKAVHSYGICFCKKECTVVGKKLK</sequence>
<gene>
    <name evidence="2" type="ORF">SAMN02910344_01193</name>
    <name evidence="3" type="ORF">SAMN02910344_01837</name>
</gene>
<evidence type="ECO:0000313" key="3">
    <source>
        <dbReference type="EMBL" id="SFP60252.1"/>
    </source>
</evidence>
<dbReference type="PANTHER" id="PTHR34825">
    <property type="entry name" value="CONSERVED PROTEIN, WITH A WEAK D-GALACTARATE DEHYDRATASE/ALTRONATE HYDROLASE DOMAIN"/>
    <property type="match status" value="1"/>
</dbReference>